<gene>
    <name evidence="3" type="primary">mobF</name>
    <name evidence="3" type="ORF">ABEG20_00375</name>
</gene>
<evidence type="ECO:0000259" key="2">
    <source>
        <dbReference type="Pfam" id="PF08751"/>
    </source>
</evidence>
<dbReference type="AlphaFoldDB" id="A0AAU7K7Q5"/>
<evidence type="ECO:0000313" key="3">
    <source>
        <dbReference type="EMBL" id="XBO48054.1"/>
    </source>
</evidence>
<dbReference type="Gene3D" id="3.40.50.300">
    <property type="entry name" value="P-loop containing nucleotide triphosphate hydrolases"/>
    <property type="match status" value="1"/>
</dbReference>
<name>A0AAU7K7Q5_9SPHI</name>
<dbReference type="InterPro" id="IPR027417">
    <property type="entry name" value="P-loop_NTPase"/>
</dbReference>
<dbReference type="NCBIfam" id="NF041492">
    <property type="entry name" value="MobF"/>
    <property type="match status" value="1"/>
</dbReference>
<dbReference type="InterPro" id="IPR014862">
    <property type="entry name" value="TrwC"/>
</dbReference>
<proteinExistence type="predicted"/>
<organism evidence="3">
    <name type="scientific">Pedobacter sp. KACC 23697</name>
    <dbReference type="NCBI Taxonomy" id="3149230"/>
    <lineage>
        <taxon>Bacteria</taxon>
        <taxon>Pseudomonadati</taxon>
        <taxon>Bacteroidota</taxon>
        <taxon>Sphingobacteriia</taxon>
        <taxon>Sphingobacteriales</taxon>
        <taxon>Sphingobacteriaceae</taxon>
        <taxon>Pedobacter</taxon>
    </lineage>
</organism>
<accession>A0AAU7K7Q5</accession>
<sequence>MIRMIQCQSTDHAKKYFSSALEQSDYYVSDQELQGQFHGKMAARLNILGNTTREVFFNLCENRNPNTMKPLTRITRGDRTIFYDINFHAPKSVSILNMLNKDGHIQDAFKSSVLEVMKSIESDMQTRIRVGNTHADRRTAEILFAEFTHLTARPVDGATPDCHLHSHCTVFNCTFDSIEQKVKAGQFRDIKRDMPMYQSIFHKVLSDKLIDLGYTIKKTPKSFEIVGVPQDAIDLMSKRTNEIGQFAKEHNITDRSKLSELGARTRSAKQKGMSLEQLTSDWKRQLSELPSYHETSTGVAVRYKTKHKKIELNAKDCVNYSFVHSFERASVVPERRLLATCYSHSIGHRNISIDEIDKEFAAEPQIIKVEDRNRISCTTLEVLKEEQHMVNLALKGIGQLSPLFDQLPNIKATDEHFRAIEHILTTKNRVSIVKGGAGTGKTTLMSEAVDLIESTGQKVTVVAPSSQASRKVLRDEGFSKADTVSKLLLDSEMQSQLKNNTLWVDEAGLLSNHQMTKLLEISTQQNARLILGGDTMQHSAVLRGDSLRVLNVVGGIRAAEVNKVYRQKDELYRKAVEDLAKGNVNEGFEKLDSLGAIKEIDPMKPNEQLVQDYVATRKSGKTALIISPTHAQGESVTKDVREKLKNSRVIGKRETSITKLHNMNMTEAQKSDYRNYKDGNVVRFNQNVAKMKRGSVWEIESISDSNIVVHDKKGQRHLLPIDKAKDFDVYQSLTLAVSKGDELKITHNCFDKNGKRLDNGQSLRLNEVTRSGEIILINPNSKSTFVLDKSFGHIDHNYYNTSNASQGKTVDEIFICQPSGTFSATDSKQFYVSVSRGRDAAHIYTDDKFALLEHASVLKDRQAALELLADRNISVDIVHSLQRQKEHPQPEIKKKHRIKEDYEPGI</sequence>
<dbReference type="Pfam" id="PF13604">
    <property type="entry name" value="AAA_30"/>
    <property type="match status" value="1"/>
</dbReference>
<protein>
    <submittedName>
        <fullName evidence="3">MobF family relaxase</fullName>
    </submittedName>
</protein>
<feature type="domain" description="TrwC relaxase" evidence="2">
    <location>
        <begin position="12"/>
        <end position="288"/>
    </location>
</feature>
<dbReference type="EMBL" id="CP157485">
    <property type="protein sequence ID" value="XBO48054.1"/>
    <property type="molecule type" value="Genomic_DNA"/>
</dbReference>
<feature type="compositionally biased region" description="Basic and acidic residues" evidence="1">
    <location>
        <begin position="883"/>
        <end position="906"/>
    </location>
</feature>
<dbReference type="SUPFAM" id="SSF55464">
    <property type="entry name" value="Origin of replication-binding domain, RBD-like"/>
    <property type="match status" value="1"/>
</dbReference>
<dbReference type="SUPFAM" id="SSF52540">
    <property type="entry name" value="P-loop containing nucleoside triphosphate hydrolases"/>
    <property type="match status" value="2"/>
</dbReference>
<feature type="region of interest" description="Disordered" evidence="1">
    <location>
        <begin position="881"/>
        <end position="906"/>
    </location>
</feature>
<evidence type="ECO:0000256" key="1">
    <source>
        <dbReference type="SAM" id="MobiDB-lite"/>
    </source>
</evidence>
<dbReference type="RefSeq" id="WP_406825444.1">
    <property type="nucleotide sequence ID" value="NZ_CP157485.1"/>
</dbReference>
<dbReference type="Pfam" id="PF08751">
    <property type="entry name" value="TrwC"/>
    <property type="match status" value="1"/>
</dbReference>
<reference evidence="3" key="1">
    <citation type="submission" date="2024-05" db="EMBL/GenBank/DDBJ databases">
        <authorList>
            <person name="Kim S."/>
            <person name="Heo J."/>
            <person name="Choi H."/>
            <person name="Choi Y."/>
            <person name="Kwon S.-W."/>
            <person name="Kim Y."/>
        </authorList>
    </citation>
    <scope>NUCLEOTIDE SEQUENCE</scope>
    <source>
        <strain evidence="3">KACC 23697</strain>
    </source>
</reference>